<feature type="transmembrane region" description="Helical" evidence="5">
    <location>
        <begin position="12"/>
        <end position="33"/>
    </location>
</feature>
<dbReference type="SUPFAM" id="SSF81321">
    <property type="entry name" value="Family A G protein-coupled receptor-like"/>
    <property type="match status" value="1"/>
</dbReference>
<evidence type="ECO:0000256" key="2">
    <source>
        <dbReference type="ARBA" id="ARBA00022692"/>
    </source>
</evidence>
<evidence type="ECO:0000313" key="8">
    <source>
        <dbReference type="Proteomes" id="UP001152747"/>
    </source>
</evidence>
<accession>A0A9P1N757</accession>
<dbReference type="InterPro" id="IPR017452">
    <property type="entry name" value="GPCR_Rhodpsn_7TM"/>
</dbReference>
<keyword evidence="3 5" id="KW-1133">Transmembrane helix</keyword>
<dbReference type="AlphaFoldDB" id="A0A9P1N757"/>
<gene>
    <name evidence="7" type="ORF">CAMP_LOCUS16275</name>
</gene>
<dbReference type="InterPro" id="IPR019424">
    <property type="entry name" value="7TM_GPCR_Srsx"/>
</dbReference>
<name>A0A9P1N757_9PELO</name>
<dbReference type="Gene3D" id="1.20.1070.10">
    <property type="entry name" value="Rhodopsin 7-helix transmembrane proteins"/>
    <property type="match status" value="1"/>
</dbReference>
<dbReference type="SMART" id="SM01381">
    <property type="entry name" value="7TM_GPCR_Srsx"/>
    <property type="match status" value="1"/>
</dbReference>
<keyword evidence="8" id="KW-1185">Reference proteome</keyword>
<protein>
    <recommendedName>
        <fullName evidence="6">G-protein coupled receptors family 1 profile domain-containing protein</fullName>
    </recommendedName>
</protein>
<feature type="transmembrane region" description="Helical" evidence="5">
    <location>
        <begin position="123"/>
        <end position="146"/>
    </location>
</feature>
<reference evidence="7" key="1">
    <citation type="submission" date="2022-11" db="EMBL/GenBank/DDBJ databases">
        <authorList>
            <person name="Kikuchi T."/>
        </authorList>
    </citation>
    <scope>NUCLEOTIDE SEQUENCE</scope>
    <source>
        <strain evidence="7">PS1010</strain>
    </source>
</reference>
<dbReference type="PROSITE" id="PS50262">
    <property type="entry name" value="G_PROTEIN_RECEP_F1_2"/>
    <property type="match status" value="1"/>
</dbReference>
<dbReference type="PANTHER" id="PTHR23360:SF37">
    <property type="entry name" value="G-PROTEIN COUPLED RECEPTORS FAMILY 1 PROFILE DOMAIN-CONTAINING PROTEIN"/>
    <property type="match status" value="1"/>
</dbReference>
<comment type="caution">
    <text evidence="7">The sequence shown here is derived from an EMBL/GenBank/DDBJ whole genome shotgun (WGS) entry which is preliminary data.</text>
</comment>
<feature type="transmembrane region" description="Helical" evidence="5">
    <location>
        <begin position="241"/>
        <end position="262"/>
    </location>
</feature>
<dbReference type="InterPro" id="IPR047130">
    <property type="entry name" value="7TM_GPCR_Srsx_nematod"/>
</dbReference>
<dbReference type="Pfam" id="PF10320">
    <property type="entry name" value="7TM_GPCR_Srsx"/>
    <property type="match status" value="1"/>
</dbReference>
<feature type="transmembrane region" description="Helical" evidence="5">
    <location>
        <begin position="212"/>
        <end position="235"/>
    </location>
</feature>
<feature type="transmembrane region" description="Helical" evidence="5">
    <location>
        <begin position="166"/>
        <end position="191"/>
    </location>
</feature>
<dbReference type="InterPro" id="IPR000276">
    <property type="entry name" value="GPCR_Rhodpsn"/>
</dbReference>
<evidence type="ECO:0000256" key="5">
    <source>
        <dbReference type="SAM" id="Phobius"/>
    </source>
</evidence>
<organism evidence="7 8">
    <name type="scientific">Caenorhabditis angaria</name>
    <dbReference type="NCBI Taxonomy" id="860376"/>
    <lineage>
        <taxon>Eukaryota</taxon>
        <taxon>Metazoa</taxon>
        <taxon>Ecdysozoa</taxon>
        <taxon>Nematoda</taxon>
        <taxon>Chromadorea</taxon>
        <taxon>Rhabditida</taxon>
        <taxon>Rhabditina</taxon>
        <taxon>Rhabditomorpha</taxon>
        <taxon>Rhabditoidea</taxon>
        <taxon>Rhabditidae</taxon>
        <taxon>Peloderinae</taxon>
        <taxon>Caenorhabditis</taxon>
    </lineage>
</organism>
<dbReference type="GO" id="GO:0016020">
    <property type="term" value="C:membrane"/>
    <property type="evidence" value="ECO:0007669"/>
    <property type="project" value="UniProtKB-SubCell"/>
</dbReference>
<keyword evidence="4 5" id="KW-0472">Membrane</keyword>
<dbReference type="PANTHER" id="PTHR23360">
    <property type="entry name" value="G-PROTEIN COUPLED RECEPTORS FAMILY 1 PROFILE DOMAIN-CONTAINING PROTEIN-RELATED"/>
    <property type="match status" value="1"/>
</dbReference>
<evidence type="ECO:0000256" key="3">
    <source>
        <dbReference type="ARBA" id="ARBA00022989"/>
    </source>
</evidence>
<evidence type="ECO:0000313" key="7">
    <source>
        <dbReference type="EMBL" id="CAI5453638.1"/>
    </source>
</evidence>
<proteinExistence type="predicted"/>
<sequence length="314" mass="36213">MWSMAQLNQTFIATEIVFFNIVGVFGNVNFIYLTATRKKLQSKSSILQCFLSAFHIICLLCELPNSFLLFLGLQLRRNVCFPAISIYMFAICVQAFLTLMITIDIVIIVYCPSFYRTTSTPKYITAMLIPPVIYGLMIISLGFWTMDDEMLLFCNPPMSMILIIRRVWTFSSVVINTIVLLLFAILIFVFHRRGKKQKSDTRKIMRRLKIMLLFYIFTWYICLLAADIFVASGITGPTLSFMLSNLVFFVLIVYSQSFYIVLWRSPEYRMAFFETYSFIPWVEQVRQGATWTSKVGTTVSHHSTAYVSQGTSGN</sequence>
<dbReference type="Proteomes" id="UP001152747">
    <property type="component" value="Unassembled WGS sequence"/>
</dbReference>
<comment type="subcellular location">
    <subcellularLocation>
        <location evidence="1">Membrane</location>
    </subcellularLocation>
</comment>
<dbReference type="GO" id="GO:0004930">
    <property type="term" value="F:G protein-coupled receptor activity"/>
    <property type="evidence" value="ECO:0007669"/>
    <property type="project" value="InterPro"/>
</dbReference>
<evidence type="ECO:0000256" key="4">
    <source>
        <dbReference type="ARBA" id="ARBA00023136"/>
    </source>
</evidence>
<dbReference type="OrthoDB" id="5873055at2759"/>
<feature type="transmembrane region" description="Helical" evidence="5">
    <location>
        <begin position="45"/>
        <end position="72"/>
    </location>
</feature>
<keyword evidence="2 5" id="KW-0812">Transmembrane</keyword>
<feature type="domain" description="G-protein coupled receptors family 1 profile" evidence="6">
    <location>
        <begin position="26"/>
        <end position="263"/>
    </location>
</feature>
<evidence type="ECO:0000256" key="1">
    <source>
        <dbReference type="ARBA" id="ARBA00004370"/>
    </source>
</evidence>
<feature type="transmembrane region" description="Helical" evidence="5">
    <location>
        <begin position="84"/>
        <end position="111"/>
    </location>
</feature>
<dbReference type="EMBL" id="CANHGI010000005">
    <property type="protein sequence ID" value="CAI5453638.1"/>
    <property type="molecule type" value="Genomic_DNA"/>
</dbReference>
<evidence type="ECO:0000259" key="6">
    <source>
        <dbReference type="PROSITE" id="PS50262"/>
    </source>
</evidence>